<keyword evidence="2" id="KW-0732">Signal</keyword>
<dbReference type="InterPro" id="IPR011964">
    <property type="entry name" value="YVTN_b-propeller_repeat"/>
</dbReference>
<evidence type="ECO:0000256" key="2">
    <source>
        <dbReference type="SAM" id="SignalP"/>
    </source>
</evidence>
<feature type="region of interest" description="Disordered" evidence="1">
    <location>
        <begin position="77"/>
        <end position="96"/>
    </location>
</feature>
<keyword evidence="4" id="KW-1185">Reference proteome</keyword>
<evidence type="ECO:0008006" key="5">
    <source>
        <dbReference type="Google" id="ProtNLM"/>
    </source>
</evidence>
<dbReference type="EMBL" id="BSVA01000001">
    <property type="protein sequence ID" value="GMA90718.1"/>
    <property type="molecule type" value="Genomic_DNA"/>
</dbReference>
<feature type="signal peptide" evidence="2">
    <location>
        <begin position="1"/>
        <end position="35"/>
    </location>
</feature>
<name>A0ABQ6JR17_9MICO</name>
<dbReference type="Gene3D" id="2.130.10.10">
    <property type="entry name" value="YVTN repeat-like/Quinoprotein amine dehydrogenase"/>
    <property type="match status" value="1"/>
</dbReference>
<protein>
    <recommendedName>
        <fullName evidence="5">YncE family protein</fullName>
    </recommendedName>
</protein>
<dbReference type="Proteomes" id="UP001157069">
    <property type="component" value="Unassembled WGS sequence"/>
</dbReference>
<dbReference type="InterPro" id="IPR011045">
    <property type="entry name" value="N2O_reductase_N"/>
</dbReference>
<dbReference type="RefSeq" id="WP_284302046.1">
    <property type="nucleotide sequence ID" value="NZ_BSVA01000001.1"/>
</dbReference>
<evidence type="ECO:0000256" key="1">
    <source>
        <dbReference type="SAM" id="MobiDB-lite"/>
    </source>
</evidence>
<proteinExistence type="predicted"/>
<feature type="chain" id="PRO_5046495968" description="YncE family protein" evidence="2">
    <location>
        <begin position="36"/>
        <end position="96"/>
    </location>
</feature>
<sequence length="96" mass="9564">MAHTRIRTRSAGLAAAALVLGGFVVAASAPGPARAATPELVDTFSVGYFPFALAVSPDGGTLYVANAGDGTVMAVDTATGTAGPPSRSATFPRRSR</sequence>
<dbReference type="SUPFAM" id="SSF50974">
    <property type="entry name" value="Nitrous oxide reductase, N-terminal domain"/>
    <property type="match status" value="1"/>
</dbReference>
<evidence type="ECO:0000313" key="4">
    <source>
        <dbReference type="Proteomes" id="UP001157069"/>
    </source>
</evidence>
<evidence type="ECO:0000313" key="3">
    <source>
        <dbReference type="EMBL" id="GMA90718.1"/>
    </source>
</evidence>
<accession>A0ABQ6JR17</accession>
<gene>
    <name evidence="3" type="ORF">GCM10025869_12470</name>
</gene>
<dbReference type="InterPro" id="IPR015943">
    <property type="entry name" value="WD40/YVTN_repeat-like_dom_sf"/>
</dbReference>
<comment type="caution">
    <text evidence="3">The sequence shown here is derived from an EMBL/GenBank/DDBJ whole genome shotgun (WGS) entry which is preliminary data.</text>
</comment>
<reference evidence="4" key="1">
    <citation type="journal article" date="2019" name="Int. J. Syst. Evol. Microbiol.">
        <title>The Global Catalogue of Microorganisms (GCM) 10K type strain sequencing project: providing services to taxonomists for standard genome sequencing and annotation.</title>
        <authorList>
            <consortium name="The Broad Institute Genomics Platform"/>
            <consortium name="The Broad Institute Genome Sequencing Center for Infectious Disease"/>
            <person name="Wu L."/>
            <person name="Ma J."/>
        </authorList>
    </citation>
    <scope>NUCLEOTIDE SEQUENCE [LARGE SCALE GENOMIC DNA]</scope>
    <source>
        <strain evidence="4">NBRC 108755</strain>
    </source>
</reference>
<organism evidence="3 4">
    <name type="scientific">Homoserinibacter gongjuensis</name>
    <dbReference type="NCBI Taxonomy" id="1162968"/>
    <lineage>
        <taxon>Bacteria</taxon>
        <taxon>Bacillati</taxon>
        <taxon>Actinomycetota</taxon>
        <taxon>Actinomycetes</taxon>
        <taxon>Micrococcales</taxon>
        <taxon>Microbacteriaceae</taxon>
        <taxon>Homoserinibacter</taxon>
    </lineage>
</organism>
<dbReference type="NCBIfam" id="TIGR02276">
    <property type="entry name" value="beta_rpt_yvtn"/>
    <property type="match status" value="1"/>
</dbReference>